<keyword evidence="2" id="KW-0479">Metal-binding</keyword>
<dbReference type="NCBIfam" id="TIGR00539">
    <property type="entry name" value="hemN_rel"/>
    <property type="match status" value="1"/>
</dbReference>
<evidence type="ECO:0000313" key="5">
    <source>
        <dbReference type="Proteomes" id="UP000756530"/>
    </source>
</evidence>
<evidence type="ECO:0000259" key="3">
    <source>
        <dbReference type="PROSITE" id="PS51918"/>
    </source>
</evidence>
<evidence type="ECO:0000256" key="2">
    <source>
        <dbReference type="RuleBase" id="RU364116"/>
    </source>
</evidence>
<dbReference type="InterPro" id="IPR034505">
    <property type="entry name" value="Coproporphyrinogen-III_oxidase"/>
</dbReference>
<dbReference type="InterPro" id="IPR010723">
    <property type="entry name" value="HemN_C"/>
</dbReference>
<dbReference type="RefSeq" id="WP_218393265.1">
    <property type="nucleotide sequence ID" value="NZ_JAHUZE010000003.1"/>
</dbReference>
<dbReference type="InterPro" id="IPR006638">
    <property type="entry name" value="Elp3/MiaA/NifB-like_rSAM"/>
</dbReference>
<dbReference type="PROSITE" id="PS51918">
    <property type="entry name" value="RADICAL_SAM"/>
    <property type="match status" value="1"/>
</dbReference>
<dbReference type="Pfam" id="PF04055">
    <property type="entry name" value="Radical_SAM"/>
    <property type="match status" value="1"/>
</dbReference>
<dbReference type="CDD" id="cd01335">
    <property type="entry name" value="Radical_SAM"/>
    <property type="match status" value="1"/>
</dbReference>
<dbReference type="SMART" id="SM00729">
    <property type="entry name" value="Elp3"/>
    <property type="match status" value="1"/>
</dbReference>
<dbReference type="PANTHER" id="PTHR13932">
    <property type="entry name" value="COPROPORPHYRINIGEN III OXIDASE"/>
    <property type="match status" value="1"/>
</dbReference>
<name>A0ABS6T5T0_9RHOB</name>
<accession>A0ABS6T5T0</accession>
<comment type="caution">
    <text evidence="4">The sequence shown here is derived from an EMBL/GenBank/DDBJ whole genome shotgun (WGS) entry which is preliminary data.</text>
</comment>
<proteinExistence type="inferred from homology"/>
<dbReference type="Pfam" id="PF06969">
    <property type="entry name" value="HemN_C"/>
    <property type="match status" value="1"/>
</dbReference>
<dbReference type="SFLD" id="SFLDS00029">
    <property type="entry name" value="Radical_SAM"/>
    <property type="match status" value="1"/>
</dbReference>
<dbReference type="Proteomes" id="UP000756530">
    <property type="component" value="Unassembled WGS sequence"/>
</dbReference>
<keyword evidence="2" id="KW-0411">Iron-sulfur</keyword>
<evidence type="ECO:0000313" key="4">
    <source>
        <dbReference type="EMBL" id="MBV7380073.1"/>
    </source>
</evidence>
<dbReference type="InterPro" id="IPR007197">
    <property type="entry name" value="rSAM"/>
</dbReference>
<dbReference type="PANTHER" id="PTHR13932:SF5">
    <property type="entry name" value="RADICAL S-ADENOSYL METHIONINE DOMAIN-CONTAINING PROTEIN 1, MITOCHONDRIAL"/>
    <property type="match status" value="1"/>
</dbReference>
<comment type="subcellular location">
    <subcellularLocation>
        <location evidence="2">Cytoplasm</location>
    </subcellularLocation>
</comment>
<organism evidence="4 5">
    <name type="scientific">Maritimibacter dapengensis</name>
    <dbReference type="NCBI Taxonomy" id="2836868"/>
    <lineage>
        <taxon>Bacteria</taxon>
        <taxon>Pseudomonadati</taxon>
        <taxon>Pseudomonadota</taxon>
        <taxon>Alphaproteobacteria</taxon>
        <taxon>Rhodobacterales</taxon>
        <taxon>Roseobacteraceae</taxon>
        <taxon>Maritimibacter</taxon>
    </lineage>
</organism>
<protein>
    <recommendedName>
        <fullName evidence="2">Heme chaperone HemW</fullName>
    </recommendedName>
</protein>
<evidence type="ECO:0000256" key="1">
    <source>
        <dbReference type="ARBA" id="ARBA00006100"/>
    </source>
</evidence>
<keyword evidence="2" id="KW-0349">Heme</keyword>
<keyword evidence="2" id="KW-0004">4Fe-4S</keyword>
<comment type="function">
    <text evidence="2">Probably acts as a heme chaperone, transferring heme to an unknown acceptor. Binds one molecule of heme per monomer, possibly covalently. Binds 1 [4Fe-4S] cluster. The cluster is coordinated with 3 cysteines and an exchangeable S-adenosyl-L-methionine.</text>
</comment>
<keyword evidence="2" id="KW-0949">S-adenosyl-L-methionine</keyword>
<keyword evidence="2" id="KW-0143">Chaperone</keyword>
<dbReference type="SFLD" id="SFLDG01065">
    <property type="entry name" value="anaerobic_coproporphyrinogen-I"/>
    <property type="match status" value="1"/>
</dbReference>
<reference evidence="4 5" key="1">
    <citation type="submission" date="2021-05" db="EMBL/GenBank/DDBJ databases">
        <title>Culturable bacteria isolated from Daya Bay.</title>
        <authorList>
            <person name="Zheng W."/>
            <person name="Yu S."/>
            <person name="Huang Y."/>
        </authorList>
    </citation>
    <scope>NUCLEOTIDE SEQUENCE [LARGE SCALE GENOMIC DNA]</scope>
    <source>
        <strain evidence="4 5">DP4N28-5</strain>
    </source>
</reference>
<gene>
    <name evidence="4" type="primary">hemW</name>
    <name evidence="4" type="ORF">KJP28_14170</name>
</gene>
<keyword evidence="5" id="KW-1185">Reference proteome</keyword>
<keyword evidence="2" id="KW-0963">Cytoplasm</keyword>
<dbReference type="SFLD" id="SFLDF00288">
    <property type="entry name" value="HemN-like__clustered_with_nucl"/>
    <property type="match status" value="1"/>
</dbReference>
<comment type="similarity">
    <text evidence="1">Belongs to the anaerobic coproporphyrinogen-III oxidase family. HemW subfamily.</text>
</comment>
<dbReference type="InterPro" id="IPR004559">
    <property type="entry name" value="HemW-like"/>
</dbReference>
<dbReference type="SFLD" id="SFLDF00562">
    <property type="entry name" value="HemN-like__clustered_with_heat"/>
    <property type="match status" value="1"/>
</dbReference>
<feature type="domain" description="Radical SAM core" evidence="3">
    <location>
        <begin position="4"/>
        <end position="240"/>
    </location>
</feature>
<sequence length="392" mass="43558">MTAEWRLGGFGLYVHWPFCAAKCPYCDFNSHVSSSIDQDSWLAAYLAEIDRVAAETPDRVLNSVYFGGGTPSLMEPRLVEAIIDRAVSHWTAANDIEITLEANPSSIEADRFAGYRASGVNRVSMGFQALNDRDLKALGRLHDVETALRALDVARQNFDRINFDLIYARQNQTLADWKGELERALSFDPDHLSLYQLTIEDGTAFGDRFARGRLKGLPDDDLGADMFFLTQDLTEAAGLPAYEVSNHARPGEESRHNFIYWSAGDYAGIGPGAHGRLTLDDIRYATWTELSPNKWLADITAGRGEAGRSRLSRQDQAAEYLMMGLRTTRGLDLERYSIIAGLPIDDNKIKDLTEIGLLRSDRDHLIATRDGRAVLNAVISDLLPDQTSAPSR</sequence>
<dbReference type="EMBL" id="JAHUZE010000003">
    <property type="protein sequence ID" value="MBV7380073.1"/>
    <property type="molecule type" value="Genomic_DNA"/>
</dbReference>
<keyword evidence="2" id="KW-0408">Iron</keyword>